<gene>
    <name evidence="2" type="ORF">CVLEPA_LOCUS6762</name>
</gene>
<evidence type="ECO:0000313" key="2">
    <source>
        <dbReference type="EMBL" id="CAK8677377.1"/>
    </source>
</evidence>
<reference evidence="2 3" key="1">
    <citation type="submission" date="2024-02" db="EMBL/GenBank/DDBJ databases">
        <authorList>
            <person name="Daric V."/>
            <person name="Darras S."/>
        </authorList>
    </citation>
    <scope>NUCLEOTIDE SEQUENCE [LARGE SCALE GENOMIC DNA]</scope>
</reference>
<proteinExistence type="predicted"/>
<keyword evidence="3" id="KW-1185">Reference proteome</keyword>
<comment type="caution">
    <text evidence="2">The sequence shown here is derived from an EMBL/GenBank/DDBJ whole genome shotgun (WGS) entry which is preliminary data.</text>
</comment>
<dbReference type="EMBL" id="CAWYQH010000046">
    <property type="protein sequence ID" value="CAK8677377.1"/>
    <property type="molecule type" value="Genomic_DNA"/>
</dbReference>
<dbReference type="Proteomes" id="UP001642483">
    <property type="component" value="Unassembled WGS sequence"/>
</dbReference>
<sequence>MESLSIVFIDFFILFWWRILDKDPLIDDYNYRWIQRRRFLLKAPAFGLPPRTSLITSYVGINSLILTQRSVWPHFCALWYKIFPGSAIYTWNLIVPPTICEISF</sequence>
<keyword evidence="1" id="KW-0732">Signal</keyword>
<feature type="signal peptide" evidence="1">
    <location>
        <begin position="1"/>
        <end position="22"/>
    </location>
</feature>
<feature type="chain" id="PRO_5046848691" evidence="1">
    <location>
        <begin position="23"/>
        <end position="104"/>
    </location>
</feature>
<organism evidence="2 3">
    <name type="scientific">Clavelina lepadiformis</name>
    <name type="common">Light-bulb sea squirt</name>
    <name type="synonym">Ascidia lepadiformis</name>
    <dbReference type="NCBI Taxonomy" id="159417"/>
    <lineage>
        <taxon>Eukaryota</taxon>
        <taxon>Metazoa</taxon>
        <taxon>Chordata</taxon>
        <taxon>Tunicata</taxon>
        <taxon>Ascidiacea</taxon>
        <taxon>Aplousobranchia</taxon>
        <taxon>Clavelinidae</taxon>
        <taxon>Clavelina</taxon>
    </lineage>
</organism>
<name>A0ABP0FGE2_CLALP</name>
<evidence type="ECO:0000256" key="1">
    <source>
        <dbReference type="SAM" id="SignalP"/>
    </source>
</evidence>
<protein>
    <submittedName>
        <fullName evidence="2">Uncharacterized protein</fullName>
    </submittedName>
</protein>
<evidence type="ECO:0000313" key="3">
    <source>
        <dbReference type="Proteomes" id="UP001642483"/>
    </source>
</evidence>
<accession>A0ABP0FGE2</accession>